<feature type="region of interest" description="Disordered" evidence="1">
    <location>
        <begin position="1"/>
        <end position="26"/>
    </location>
</feature>
<keyword evidence="2" id="KW-0812">Transmembrane</keyword>
<organism evidence="3">
    <name type="scientific">Auxenochlorella protothecoides</name>
    <name type="common">Green microalga</name>
    <name type="synonym">Chlorella protothecoides</name>
    <dbReference type="NCBI Taxonomy" id="3075"/>
    <lineage>
        <taxon>Eukaryota</taxon>
        <taxon>Viridiplantae</taxon>
        <taxon>Chlorophyta</taxon>
        <taxon>core chlorophytes</taxon>
        <taxon>Trebouxiophyceae</taxon>
        <taxon>Chlorellales</taxon>
        <taxon>Chlorellaceae</taxon>
        <taxon>Auxenochlorella</taxon>
    </lineage>
</organism>
<keyword evidence="2" id="KW-0472">Membrane</keyword>
<dbReference type="AlphaFoldDB" id="A0A1D2AET9"/>
<gene>
    <name evidence="3" type="ORF">g.8452</name>
</gene>
<reference evidence="3" key="1">
    <citation type="submission" date="2015-08" db="EMBL/GenBank/DDBJ databases">
        <authorList>
            <person name="Babu N.S."/>
            <person name="Beckwith C.J."/>
            <person name="Beseler K.G."/>
            <person name="Brison A."/>
            <person name="Carone J.V."/>
            <person name="Caskin T.P."/>
            <person name="Diamond M."/>
            <person name="Durham M.E."/>
            <person name="Foxe J.M."/>
            <person name="Go M."/>
            <person name="Henderson B.A."/>
            <person name="Jones I.B."/>
            <person name="McGettigan J.A."/>
            <person name="Micheletti S.J."/>
            <person name="Nasrallah M.E."/>
            <person name="Ortiz D."/>
            <person name="Piller C.R."/>
            <person name="Privatt S.R."/>
            <person name="Schneider S.L."/>
            <person name="Sharp S."/>
            <person name="Smith T.C."/>
            <person name="Stanton J.D."/>
            <person name="Ullery H.E."/>
            <person name="Wilson R.J."/>
            <person name="Serrano M.G."/>
            <person name="Buck G."/>
            <person name="Lee V."/>
            <person name="Wang Y."/>
            <person name="Carvalho R."/>
            <person name="Voegtly L."/>
            <person name="Shi R."/>
            <person name="Duckworth R."/>
            <person name="Johnson A."/>
            <person name="Loviza R."/>
            <person name="Walstead R."/>
            <person name="Shah Z."/>
            <person name="Kiflezghi M."/>
            <person name="Wade K."/>
            <person name="Ball S.L."/>
            <person name="Bradley K.W."/>
            <person name="Asai D.J."/>
            <person name="Bowman C.A."/>
            <person name="Russell D.A."/>
            <person name="Pope W.H."/>
            <person name="Jacobs-Sera D."/>
            <person name="Hendrix R.W."/>
            <person name="Hatfull G.F."/>
        </authorList>
    </citation>
    <scope>NUCLEOTIDE SEQUENCE</scope>
</reference>
<name>A0A1D2AET9_AUXPR</name>
<accession>A0A1D2AET9</accession>
<dbReference type="EMBL" id="GDKF01000954">
    <property type="protein sequence ID" value="JAT77668.1"/>
    <property type="molecule type" value="Transcribed_RNA"/>
</dbReference>
<sequence length="201" mass="23417">MQALHSRPFVSGGALHSSRRGVSRPNRSTVCRVDAVARRSLTLQEQLKSVRAAFEERQQAIADRIGQTKLAAMVIHASDKLAPYLRALDLERRRLVQDYFRFVEEDKRLAWHWECQNVPEAAFWAQQPANIIFFVMALLYQGMLPVSFLLCGVIPFYFAWIMWDRWWASPVGLALLLTWPMKFPPWVFWSTHFAWVWPGLV</sequence>
<proteinExistence type="predicted"/>
<protein>
    <submittedName>
        <fullName evidence="3">Uncharacterized protein</fullName>
    </submittedName>
</protein>
<evidence type="ECO:0000256" key="1">
    <source>
        <dbReference type="SAM" id="MobiDB-lite"/>
    </source>
</evidence>
<evidence type="ECO:0000313" key="3">
    <source>
        <dbReference type="EMBL" id="JAT77668.1"/>
    </source>
</evidence>
<evidence type="ECO:0000256" key="2">
    <source>
        <dbReference type="SAM" id="Phobius"/>
    </source>
</evidence>
<keyword evidence="2" id="KW-1133">Transmembrane helix</keyword>
<feature type="transmembrane region" description="Helical" evidence="2">
    <location>
        <begin position="131"/>
        <end position="163"/>
    </location>
</feature>